<protein>
    <submittedName>
        <fullName evidence="3">Unannotated protein</fullName>
    </submittedName>
</protein>
<evidence type="ECO:0000256" key="2">
    <source>
        <dbReference type="SAM" id="Phobius"/>
    </source>
</evidence>
<gene>
    <name evidence="3" type="ORF">UFOPK1740_00619</name>
</gene>
<keyword evidence="2" id="KW-1133">Transmembrane helix</keyword>
<accession>A0A6J6EN17</accession>
<feature type="transmembrane region" description="Helical" evidence="2">
    <location>
        <begin position="6"/>
        <end position="23"/>
    </location>
</feature>
<feature type="region of interest" description="Disordered" evidence="1">
    <location>
        <begin position="147"/>
        <end position="184"/>
    </location>
</feature>
<proteinExistence type="predicted"/>
<keyword evidence="2" id="KW-0812">Transmembrane</keyword>
<feature type="transmembrane region" description="Helical" evidence="2">
    <location>
        <begin position="70"/>
        <end position="90"/>
    </location>
</feature>
<name>A0A6J6EN17_9ZZZZ</name>
<organism evidence="3">
    <name type="scientific">freshwater metagenome</name>
    <dbReference type="NCBI Taxonomy" id="449393"/>
    <lineage>
        <taxon>unclassified sequences</taxon>
        <taxon>metagenomes</taxon>
        <taxon>ecological metagenomes</taxon>
    </lineage>
</organism>
<evidence type="ECO:0000256" key="1">
    <source>
        <dbReference type="SAM" id="MobiDB-lite"/>
    </source>
</evidence>
<reference evidence="3" key="1">
    <citation type="submission" date="2020-05" db="EMBL/GenBank/DDBJ databases">
        <authorList>
            <person name="Chiriac C."/>
            <person name="Salcher M."/>
            <person name="Ghai R."/>
            <person name="Kavagutti S V."/>
        </authorList>
    </citation>
    <scope>NUCLEOTIDE SEQUENCE</scope>
</reference>
<evidence type="ECO:0000313" key="3">
    <source>
        <dbReference type="EMBL" id="CAB4576769.1"/>
    </source>
</evidence>
<keyword evidence="2" id="KW-0472">Membrane</keyword>
<dbReference type="EMBL" id="CAEZTU010000019">
    <property type="protein sequence ID" value="CAB4576769.1"/>
    <property type="molecule type" value="Genomic_DNA"/>
</dbReference>
<dbReference type="AlphaFoldDB" id="A0A6J6EN17"/>
<feature type="transmembrane region" description="Helical" evidence="2">
    <location>
        <begin position="96"/>
        <end position="113"/>
    </location>
</feature>
<sequence length="184" mass="20945">MGSGFLLAIVLGLWGIVLYPTFAKNRVNTNETKSIDRFNKAMRSISDLVPTRNKAVIDHQRSAAIRRRNVTYTLFVINVGVIVASLLGYVSQYYSLIPVGLLFMWLSAAYVAAQRMQTENKTKTNSAVIRKNYAIYKKPDVSKTFIKPDPERDLIMDERPLERIEEPKEVQPEPVQEQRRAQGA</sequence>